<keyword evidence="5" id="KW-1185">Reference proteome</keyword>
<dbReference type="InterPro" id="IPR052559">
    <property type="entry name" value="V-haloperoxidase"/>
</dbReference>
<dbReference type="Pfam" id="PF01569">
    <property type="entry name" value="PAP2"/>
    <property type="match status" value="1"/>
</dbReference>
<evidence type="ECO:0000259" key="3">
    <source>
        <dbReference type="Pfam" id="PF01569"/>
    </source>
</evidence>
<dbReference type="PANTHER" id="PTHR34599">
    <property type="entry name" value="PEROXIDASE-RELATED"/>
    <property type="match status" value="1"/>
</dbReference>
<feature type="region of interest" description="Disordered" evidence="1">
    <location>
        <begin position="467"/>
        <end position="489"/>
    </location>
</feature>
<feature type="signal peptide" evidence="2">
    <location>
        <begin position="1"/>
        <end position="26"/>
    </location>
</feature>
<dbReference type="CDD" id="cd03398">
    <property type="entry name" value="PAP2_haloperoxidase"/>
    <property type="match status" value="1"/>
</dbReference>
<organism evidence="4 5">
    <name type="scientific">Apatococcus lobatus</name>
    <dbReference type="NCBI Taxonomy" id="904363"/>
    <lineage>
        <taxon>Eukaryota</taxon>
        <taxon>Viridiplantae</taxon>
        <taxon>Chlorophyta</taxon>
        <taxon>core chlorophytes</taxon>
        <taxon>Trebouxiophyceae</taxon>
        <taxon>Chlorellales</taxon>
        <taxon>Chlorellaceae</taxon>
        <taxon>Apatococcus</taxon>
    </lineage>
</organism>
<sequence length="489" mass="52273">MTVTFRSLAWLFFTSVLLLVTPAAEAVANNTIIQWNSALQRTIRKLSIANQISSRYFGLLHLAQYQALVTNSLQAKADQVAVAAYAGHFISSYYFPNEQTNNYDLLIQAQVAGLSQPQLDAARSVALPVAIALINSRVNDTSQQWAQFRFAPNNSVGVYQPATAAQTAALYPQLANTTTFITPLARDWYPQQFAKFNHAVIGTSQYDLEYQAVKFYGDANSTTSRNSYQQDTPYFWADDVNTAAITGHWNNITAFVLPANVSLLDTAELFAKLQLAFYDGNIQGWFIKYTTLFWRPITAIRQGDPYHAAVPSWTPLISTPAHPEFPSTHSVTSGAAAAVLARYFGTDNVTFTIGSEYPNQVLAPRTYTSFSAGAIEIANSRVYGGIHFPSSGPVGLSVGALSGNYVYENFAKVVPAGGAASPAGPAIPLTFSDGSFENVGAPQPADGVIASGPAPVLPTITLASEASSAPSLPSSAGSALTPPAVASGR</sequence>
<evidence type="ECO:0000256" key="1">
    <source>
        <dbReference type="SAM" id="MobiDB-lite"/>
    </source>
</evidence>
<dbReference type="Proteomes" id="UP001438707">
    <property type="component" value="Unassembled WGS sequence"/>
</dbReference>
<dbReference type="AlphaFoldDB" id="A0AAW1QWY1"/>
<dbReference type="SUPFAM" id="SSF48317">
    <property type="entry name" value="Acid phosphatase/Vanadium-dependent haloperoxidase"/>
    <property type="match status" value="1"/>
</dbReference>
<dbReference type="InterPro" id="IPR000326">
    <property type="entry name" value="PAP2/HPO"/>
</dbReference>
<accession>A0AAW1QWY1</accession>
<feature type="domain" description="Phosphatidic acid phosphatase type 2/haloperoxidase" evidence="3">
    <location>
        <begin position="286"/>
        <end position="409"/>
    </location>
</feature>
<evidence type="ECO:0000313" key="5">
    <source>
        <dbReference type="Proteomes" id="UP001438707"/>
    </source>
</evidence>
<gene>
    <name evidence="4" type="ORF">WJX74_004007</name>
</gene>
<keyword evidence="2" id="KW-0732">Signal</keyword>
<feature type="chain" id="PRO_5043811011" description="Phosphatidic acid phosphatase type 2/haloperoxidase domain-containing protein" evidence="2">
    <location>
        <begin position="27"/>
        <end position="489"/>
    </location>
</feature>
<reference evidence="4 5" key="1">
    <citation type="journal article" date="2024" name="Nat. Commun.">
        <title>Phylogenomics reveals the evolutionary origins of lichenization in chlorophyte algae.</title>
        <authorList>
            <person name="Puginier C."/>
            <person name="Libourel C."/>
            <person name="Otte J."/>
            <person name="Skaloud P."/>
            <person name="Haon M."/>
            <person name="Grisel S."/>
            <person name="Petersen M."/>
            <person name="Berrin J.G."/>
            <person name="Delaux P.M."/>
            <person name="Dal Grande F."/>
            <person name="Keller J."/>
        </authorList>
    </citation>
    <scope>NUCLEOTIDE SEQUENCE [LARGE SCALE GENOMIC DNA]</scope>
    <source>
        <strain evidence="4 5">SAG 2145</strain>
    </source>
</reference>
<comment type="caution">
    <text evidence="4">The sequence shown here is derived from an EMBL/GenBank/DDBJ whole genome shotgun (WGS) entry which is preliminary data.</text>
</comment>
<evidence type="ECO:0000313" key="4">
    <source>
        <dbReference type="EMBL" id="KAK9826000.1"/>
    </source>
</evidence>
<protein>
    <recommendedName>
        <fullName evidence="3">Phosphatidic acid phosphatase type 2/haloperoxidase domain-containing protein</fullName>
    </recommendedName>
</protein>
<dbReference type="EMBL" id="JALJOS010000022">
    <property type="protein sequence ID" value="KAK9826000.1"/>
    <property type="molecule type" value="Genomic_DNA"/>
</dbReference>
<dbReference type="Gene3D" id="1.10.606.20">
    <property type="match status" value="1"/>
</dbReference>
<dbReference type="InterPro" id="IPR036938">
    <property type="entry name" value="PAP2/HPO_sf"/>
</dbReference>
<name>A0AAW1QWY1_9CHLO</name>
<dbReference type="PANTHER" id="PTHR34599:SF1">
    <property type="entry name" value="PHOSPHATIDIC ACID PHOSPHATASE TYPE 2_HALOPEROXIDASE DOMAIN-CONTAINING PROTEIN"/>
    <property type="match status" value="1"/>
</dbReference>
<proteinExistence type="predicted"/>
<evidence type="ECO:0000256" key="2">
    <source>
        <dbReference type="SAM" id="SignalP"/>
    </source>
</evidence>